<feature type="region of interest" description="Disordered" evidence="1">
    <location>
        <begin position="1"/>
        <end position="73"/>
    </location>
</feature>
<protein>
    <submittedName>
        <fullName evidence="2">Uncharacterized protein</fullName>
    </submittedName>
</protein>
<evidence type="ECO:0000256" key="1">
    <source>
        <dbReference type="SAM" id="MobiDB-lite"/>
    </source>
</evidence>
<name>A0A4P9W7L9_9FUNG</name>
<dbReference type="EMBL" id="KZ997466">
    <property type="protein sequence ID" value="RKO87375.1"/>
    <property type="molecule type" value="Genomic_DNA"/>
</dbReference>
<proteinExistence type="predicted"/>
<feature type="region of interest" description="Disordered" evidence="1">
    <location>
        <begin position="214"/>
        <end position="267"/>
    </location>
</feature>
<organism evidence="2 3">
    <name type="scientific">Blyttiomyces helicus</name>
    <dbReference type="NCBI Taxonomy" id="388810"/>
    <lineage>
        <taxon>Eukaryota</taxon>
        <taxon>Fungi</taxon>
        <taxon>Fungi incertae sedis</taxon>
        <taxon>Chytridiomycota</taxon>
        <taxon>Chytridiomycota incertae sedis</taxon>
        <taxon>Chytridiomycetes</taxon>
        <taxon>Chytridiomycetes incertae sedis</taxon>
        <taxon>Blyttiomyces</taxon>
    </lineage>
</organism>
<sequence length="267" mass="29705">MTRHHHLDASIERFDPITGNALPPPAAKPAQRQLTPGLPSYFSSPPARHDPRRQRVIPEGQASLQPQHEGPYFVRRQPAEGEDVEKKMRMREEMLRFQQIQQAERQQQREREREASFFVWGNEEDKKVSWMFEKGEEGGKAAAAAGRAAYTRDIEAQVKQARIDKLKAQYDRAVADQKEPDSGLFSGAQLPRRRAGANAVEAVPPGLHYNPITGGYEAVRDRPPVAPGGTGGDTGRFDLISNLRAGEGVETGMADDERPPAANNPRK</sequence>
<accession>A0A4P9W7L9</accession>
<dbReference type="AlphaFoldDB" id="A0A4P9W7L9"/>
<reference evidence="3" key="1">
    <citation type="journal article" date="2018" name="Nat. Microbiol.">
        <title>Leveraging single-cell genomics to expand the fungal tree of life.</title>
        <authorList>
            <person name="Ahrendt S.R."/>
            <person name="Quandt C.A."/>
            <person name="Ciobanu D."/>
            <person name="Clum A."/>
            <person name="Salamov A."/>
            <person name="Andreopoulos B."/>
            <person name="Cheng J.F."/>
            <person name="Woyke T."/>
            <person name="Pelin A."/>
            <person name="Henrissat B."/>
            <person name="Reynolds N.K."/>
            <person name="Benny G.L."/>
            <person name="Smith M.E."/>
            <person name="James T.Y."/>
            <person name="Grigoriev I.V."/>
        </authorList>
    </citation>
    <scope>NUCLEOTIDE SEQUENCE [LARGE SCALE GENOMIC DNA]</scope>
</reference>
<gene>
    <name evidence="2" type="ORF">BDK51DRAFT_27182</name>
</gene>
<dbReference type="Proteomes" id="UP000269721">
    <property type="component" value="Unassembled WGS sequence"/>
</dbReference>
<evidence type="ECO:0000313" key="3">
    <source>
        <dbReference type="Proteomes" id="UP000269721"/>
    </source>
</evidence>
<keyword evidence="3" id="KW-1185">Reference proteome</keyword>
<evidence type="ECO:0000313" key="2">
    <source>
        <dbReference type="EMBL" id="RKO87375.1"/>
    </source>
</evidence>